<evidence type="ECO:0000256" key="1">
    <source>
        <dbReference type="ARBA" id="ARBA00001946"/>
    </source>
</evidence>
<keyword evidence="9" id="KW-0694">RNA-binding</keyword>
<dbReference type="EC" id="2.1.1.386" evidence="11"/>
<dbReference type="EMBL" id="SOCP01000004">
    <property type="protein sequence ID" value="TDV53575.1"/>
    <property type="molecule type" value="Genomic_DNA"/>
</dbReference>
<keyword evidence="4 15" id="KW-0489">Methyltransferase</keyword>
<reference evidence="15 16" key="1">
    <citation type="submission" date="2019-03" db="EMBL/GenBank/DDBJ databases">
        <title>Genomic Encyclopedia of Archaeal and Bacterial Type Strains, Phase II (KMG-II): from individual species to whole genera.</title>
        <authorList>
            <person name="Goeker M."/>
        </authorList>
    </citation>
    <scope>NUCLEOTIDE SEQUENCE [LARGE SCALE GENOMIC DNA]</scope>
    <source>
        <strain evidence="15 16">DSM 45499</strain>
    </source>
</reference>
<dbReference type="Pfam" id="PF08242">
    <property type="entry name" value="Methyltransf_12"/>
    <property type="match status" value="1"/>
</dbReference>
<proteinExistence type="inferred from homology"/>
<evidence type="ECO:0000259" key="14">
    <source>
        <dbReference type="Pfam" id="PF12623"/>
    </source>
</evidence>
<evidence type="ECO:0000256" key="12">
    <source>
        <dbReference type="ARBA" id="ARBA00048418"/>
    </source>
</evidence>
<dbReference type="GO" id="GO:0003723">
    <property type="term" value="F:RNA binding"/>
    <property type="evidence" value="ECO:0007669"/>
    <property type="project" value="UniProtKB-KW"/>
</dbReference>
<dbReference type="Pfam" id="PF12623">
    <property type="entry name" value="Hen1_L"/>
    <property type="match status" value="1"/>
</dbReference>
<keyword evidence="7" id="KW-0479">Metal-binding</keyword>
<dbReference type="SUPFAM" id="SSF53335">
    <property type="entry name" value="S-adenosyl-L-methionine-dependent methyltransferases"/>
    <property type="match status" value="1"/>
</dbReference>
<dbReference type="InterPro" id="IPR013217">
    <property type="entry name" value="Methyltransf_12"/>
</dbReference>
<dbReference type="OrthoDB" id="626362at2"/>
<dbReference type="AlphaFoldDB" id="A0A4R7VVD2"/>
<keyword evidence="8" id="KW-0460">Magnesium</keyword>
<evidence type="ECO:0000256" key="3">
    <source>
        <dbReference type="ARBA" id="ARBA00021330"/>
    </source>
</evidence>
<comment type="catalytic activity">
    <reaction evidence="12">
        <text>small RNA 3'-end nucleotide + S-adenosyl-L-methionine = small RNA 3'-end 2'-O-methylnucleotide + S-adenosyl-L-homocysteine + H(+)</text>
        <dbReference type="Rhea" id="RHEA:37887"/>
        <dbReference type="Rhea" id="RHEA-COMP:10415"/>
        <dbReference type="Rhea" id="RHEA-COMP:10416"/>
        <dbReference type="ChEBI" id="CHEBI:15378"/>
        <dbReference type="ChEBI" id="CHEBI:57856"/>
        <dbReference type="ChEBI" id="CHEBI:59789"/>
        <dbReference type="ChEBI" id="CHEBI:74896"/>
        <dbReference type="ChEBI" id="CHEBI:74898"/>
        <dbReference type="EC" id="2.1.1.386"/>
    </reaction>
</comment>
<evidence type="ECO:0000256" key="9">
    <source>
        <dbReference type="ARBA" id="ARBA00022884"/>
    </source>
</evidence>
<evidence type="ECO:0000259" key="13">
    <source>
        <dbReference type="Pfam" id="PF08242"/>
    </source>
</evidence>
<dbReference type="InterPro" id="IPR024740">
    <property type="entry name" value="Hen1_N"/>
</dbReference>
<comment type="cofactor">
    <cofactor evidence="1">
        <name>Mg(2+)</name>
        <dbReference type="ChEBI" id="CHEBI:18420"/>
    </cofactor>
</comment>
<evidence type="ECO:0000256" key="11">
    <source>
        <dbReference type="ARBA" id="ARBA00035025"/>
    </source>
</evidence>
<gene>
    <name evidence="15" type="ORF">CLV71_10443</name>
</gene>
<evidence type="ECO:0000256" key="2">
    <source>
        <dbReference type="ARBA" id="ARBA00009026"/>
    </source>
</evidence>
<dbReference type="CDD" id="cd02440">
    <property type="entry name" value="AdoMet_MTases"/>
    <property type="match status" value="1"/>
</dbReference>
<dbReference type="PANTHER" id="PTHR21404">
    <property type="entry name" value="HEN1"/>
    <property type="match status" value="1"/>
</dbReference>
<evidence type="ECO:0000256" key="6">
    <source>
        <dbReference type="ARBA" id="ARBA00022691"/>
    </source>
</evidence>
<dbReference type="Proteomes" id="UP000294927">
    <property type="component" value="Unassembled WGS sequence"/>
</dbReference>
<comment type="similarity">
    <text evidence="2">Belongs to the methyltransferase superfamily. HEN1 family.</text>
</comment>
<evidence type="ECO:0000256" key="5">
    <source>
        <dbReference type="ARBA" id="ARBA00022679"/>
    </source>
</evidence>
<protein>
    <recommendedName>
        <fullName evidence="3">Small RNA 2'-O-methyltransferase</fullName>
        <ecNumber evidence="11">2.1.1.386</ecNumber>
    </recommendedName>
</protein>
<evidence type="ECO:0000313" key="15">
    <source>
        <dbReference type="EMBL" id="TDV53575.1"/>
    </source>
</evidence>
<dbReference type="InterPro" id="IPR024026">
    <property type="entry name" value="3'-RNA_MeTfrase_Hen1_bac"/>
</dbReference>
<dbReference type="PANTHER" id="PTHR21404:SF3">
    <property type="entry name" value="SMALL RNA 2'-O-METHYLTRANSFERASE"/>
    <property type="match status" value="1"/>
</dbReference>
<dbReference type="GO" id="GO:0090486">
    <property type="term" value="F:small RNA 2'-O-methyltransferase activity"/>
    <property type="evidence" value="ECO:0007669"/>
    <property type="project" value="UniProtKB-EC"/>
</dbReference>
<accession>A0A4R7VVD2</accession>
<dbReference type="InterPro" id="IPR029063">
    <property type="entry name" value="SAM-dependent_MTases_sf"/>
</dbReference>
<evidence type="ECO:0000256" key="10">
    <source>
        <dbReference type="ARBA" id="ARBA00023158"/>
    </source>
</evidence>
<name>A0A4R7VVD2_9PSEU</name>
<evidence type="ECO:0000313" key="16">
    <source>
        <dbReference type="Proteomes" id="UP000294927"/>
    </source>
</evidence>
<feature type="domain" description="Hen1 N-terminal" evidence="14">
    <location>
        <begin position="1"/>
        <end position="232"/>
    </location>
</feature>
<dbReference type="GO" id="GO:0001510">
    <property type="term" value="P:RNA methylation"/>
    <property type="evidence" value="ECO:0007669"/>
    <property type="project" value="InterPro"/>
</dbReference>
<comment type="caution">
    <text evidence="15">The sequence shown here is derived from an EMBL/GenBank/DDBJ whole genome shotgun (WGS) entry which is preliminary data.</text>
</comment>
<dbReference type="GO" id="GO:0031047">
    <property type="term" value="P:regulatory ncRNA-mediated gene silencing"/>
    <property type="evidence" value="ECO:0007669"/>
    <property type="project" value="UniProtKB-KW"/>
</dbReference>
<dbReference type="InterPro" id="IPR026610">
    <property type="entry name" value="Hen1"/>
</dbReference>
<evidence type="ECO:0000256" key="7">
    <source>
        <dbReference type="ARBA" id="ARBA00022723"/>
    </source>
</evidence>
<dbReference type="Gene3D" id="3.40.50.150">
    <property type="entry name" value="Vaccinia Virus protein VP39"/>
    <property type="match status" value="1"/>
</dbReference>
<dbReference type="NCBIfam" id="TIGR04074">
    <property type="entry name" value="bacter_Hen1"/>
    <property type="match status" value="1"/>
</dbReference>
<keyword evidence="10" id="KW-0943">RNA-mediated gene silencing</keyword>
<feature type="domain" description="Methyltransferase type 12" evidence="13">
    <location>
        <begin position="276"/>
        <end position="371"/>
    </location>
</feature>
<evidence type="ECO:0000256" key="4">
    <source>
        <dbReference type="ARBA" id="ARBA00022603"/>
    </source>
</evidence>
<dbReference type="RefSeq" id="WP_133902625.1">
    <property type="nucleotide sequence ID" value="NZ_SOCP01000004.1"/>
</dbReference>
<dbReference type="Gene3D" id="3.30.1610.20">
    <property type="entry name" value="Hen1, N-terminal domain"/>
    <property type="match status" value="1"/>
</dbReference>
<keyword evidence="6" id="KW-0949">S-adenosyl-L-methionine</keyword>
<evidence type="ECO:0000256" key="8">
    <source>
        <dbReference type="ARBA" id="ARBA00022842"/>
    </source>
</evidence>
<dbReference type="InterPro" id="IPR038546">
    <property type="entry name" value="Hen1_N_sf"/>
</dbReference>
<dbReference type="GO" id="GO:0046872">
    <property type="term" value="F:metal ion binding"/>
    <property type="evidence" value="ECO:0007669"/>
    <property type="project" value="UniProtKB-KW"/>
</dbReference>
<keyword evidence="16" id="KW-1185">Reference proteome</keyword>
<organism evidence="15 16">
    <name type="scientific">Actinophytocola oryzae</name>
    <dbReference type="NCBI Taxonomy" id="502181"/>
    <lineage>
        <taxon>Bacteria</taxon>
        <taxon>Bacillati</taxon>
        <taxon>Actinomycetota</taxon>
        <taxon>Actinomycetes</taxon>
        <taxon>Pseudonocardiales</taxon>
        <taxon>Pseudonocardiaceae</taxon>
    </lineage>
</organism>
<sequence>MLLSVTTTHRPAADLGFLLHKHPDRAQRFEVSTGAAHVFYPEVTEERTTATLLLDVDPIGLVRKGGNTLGQYVNDRPYAASSLLSVAIGKVFGTAMRGRCDARPELAATPIPLELRLPACPRAHARRLFEPLGWSVEATPIPLDPAFPDWGDSPYVDLCLRGTLRLADALTQLYVLLPVLDDAKHYWVAADEVDKLLRAGKEWLATHPDRELITTRYLAHKRRYTEEAMARLTELDDRPEEDVDEQEQPERLPTLAQLRREAIVGQLRDLGAHRIVDLGCGEGRLLRELVTDPAFTEIVGVDVAAKPLRVAAARVERFADRQRARVTLHQGSVTYADPRITGYDAVVLCEVIEHVDPPRLPALAEAVFGAARPRHVLVTTPNVEYNVRWETLPAGRVRHHDHRFEWTRAELAAWADGVCAAHGYRVRHVPVGEVDPEVGAPTQLAVFTREAV</sequence>
<keyword evidence="5 15" id="KW-0808">Transferase</keyword>